<evidence type="ECO:0000313" key="3">
    <source>
        <dbReference type="Proteomes" id="UP001519460"/>
    </source>
</evidence>
<sequence>MVDCLLEVKRQNGVYAEMTGRLVPLSPCQSWLVGLIVAQSLWVVNIILPFIFIVVGCLCYSDWMVCGCSIALCLLITFHSIAVFIVLHNHKIAGRLWFVHKVDLHSYFDRENSIVDVTLDTVGTVQFLSAGQRADIISRLARKP</sequence>
<evidence type="ECO:0000313" key="2">
    <source>
        <dbReference type="EMBL" id="KAK7482243.1"/>
    </source>
</evidence>
<keyword evidence="1" id="KW-0812">Transmembrane</keyword>
<keyword evidence="1" id="KW-0472">Membrane</keyword>
<keyword evidence="3" id="KW-1185">Reference proteome</keyword>
<accession>A0ABD0K5J9</accession>
<organism evidence="2 3">
    <name type="scientific">Batillaria attramentaria</name>
    <dbReference type="NCBI Taxonomy" id="370345"/>
    <lineage>
        <taxon>Eukaryota</taxon>
        <taxon>Metazoa</taxon>
        <taxon>Spiralia</taxon>
        <taxon>Lophotrochozoa</taxon>
        <taxon>Mollusca</taxon>
        <taxon>Gastropoda</taxon>
        <taxon>Caenogastropoda</taxon>
        <taxon>Sorbeoconcha</taxon>
        <taxon>Cerithioidea</taxon>
        <taxon>Batillariidae</taxon>
        <taxon>Batillaria</taxon>
    </lineage>
</organism>
<dbReference type="EMBL" id="JACVVK020000248">
    <property type="protein sequence ID" value="KAK7482243.1"/>
    <property type="molecule type" value="Genomic_DNA"/>
</dbReference>
<name>A0ABD0K5J9_9CAEN</name>
<keyword evidence="1" id="KW-1133">Transmembrane helix</keyword>
<feature type="transmembrane region" description="Helical" evidence="1">
    <location>
        <begin position="31"/>
        <end position="55"/>
    </location>
</feature>
<feature type="transmembrane region" description="Helical" evidence="1">
    <location>
        <begin position="61"/>
        <end position="87"/>
    </location>
</feature>
<evidence type="ECO:0000256" key="1">
    <source>
        <dbReference type="SAM" id="Phobius"/>
    </source>
</evidence>
<comment type="caution">
    <text evidence="2">The sequence shown here is derived from an EMBL/GenBank/DDBJ whole genome shotgun (WGS) entry which is preliminary data.</text>
</comment>
<dbReference type="Proteomes" id="UP001519460">
    <property type="component" value="Unassembled WGS sequence"/>
</dbReference>
<reference evidence="2 3" key="1">
    <citation type="journal article" date="2023" name="Sci. Data">
        <title>Genome assembly of the Korean intertidal mud-creeper Batillaria attramentaria.</title>
        <authorList>
            <person name="Patra A.K."/>
            <person name="Ho P.T."/>
            <person name="Jun S."/>
            <person name="Lee S.J."/>
            <person name="Kim Y."/>
            <person name="Won Y.J."/>
        </authorList>
    </citation>
    <scope>NUCLEOTIDE SEQUENCE [LARGE SCALE GENOMIC DNA]</scope>
    <source>
        <strain evidence="2">Wonlab-2016</strain>
    </source>
</reference>
<proteinExistence type="predicted"/>
<dbReference type="AlphaFoldDB" id="A0ABD0K5J9"/>
<protein>
    <submittedName>
        <fullName evidence="2">Uncharacterized protein</fullName>
    </submittedName>
</protein>
<feature type="non-terminal residue" evidence="2">
    <location>
        <position position="144"/>
    </location>
</feature>
<gene>
    <name evidence="2" type="ORF">BaRGS_00026486</name>
</gene>